<dbReference type="RefSeq" id="WP_131920547.1">
    <property type="nucleotide sequence ID" value="NZ_JAOQNU010000032.1"/>
</dbReference>
<feature type="transmembrane region" description="Helical" evidence="6">
    <location>
        <begin position="89"/>
        <end position="106"/>
    </location>
</feature>
<dbReference type="EMBL" id="SLXT01000031">
    <property type="protein sequence ID" value="TCP61029.1"/>
    <property type="molecule type" value="Genomic_DNA"/>
</dbReference>
<evidence type="ECO:0000256" key="1">
    <source>
        <dbReference type="ARBA" id="ARBA00004651"/>
    </source>
</evidence>
<name>A0A4R2RFE7_9FIRM</name>
<proteinExistence type="predicted"/>
<dbReference type="InterPro" id="IPR019264">
    <property type="entry name" value="DUF2179"/>
</dbReference>
<protein>
    <submittedName>
        <fullName evidence="8">Uncharacterized membrane-anchored protein YitT (DUF2179 family)</fullName>
    </submittedName>
</protein>
<comment type="subcellular location">
    <subcellularLocation>
        <location evidence="1">Cell membrane</location>
        <topology evidence="1">Multi-pass membrane protein</topology>
    </subcellularLocation>
</comment>
<evidence type="ECO:0000256" key="2">
    <source>
        <dbReference type="ARBA" id="ARBA00022475"/>
    </source>
</evidence>
<evidence type="ECO:0000256" key="6">
    <source>
        <dbReference type="SAM" id="Phobius"/>
    </source>
</evidence>
<comment type="caution">
    <text evidence="8">The sequence shown here is derived from an EMBL/GenBank/DDBJ whole genome shotgun (WGS) entry which is preliminary data.</text>
</comment>
<keyword evidence="9" id="KW-1185">Reference proteome</keyword>
<feature type="domain" description="DUF2179" evidence="7">
    <location>
        <begin position="226"/>
        <end position="280"/>
    </location>
</feature>
<dbReference type="GO" id="GO:0005886">
    <property type="term" value="C:plasma membrane"/>
    <property type="evidence" value="ECO:0007669"/>
    <property type="project" value="UniProtKB-SubCell"/>
</dbReference>
<evidence type="ECO:0000256" key="3">
    <source>
        <dbReference type="ARBA" id="ARBA00022692"/>
    </source>
</evidence>
<dbReference type="InterPro" id="IPR051461">
    <property type="entry name" value="UPF0750_membrane"/>
</dbReference>
<reference evidence="8 9" key="1">
    <citation type="submission" date="2019-03" db="EMBL/GenBank/DDBJ databases">
        <title>Genomic Encyclopedia of Type Strains, Phase IV (KMG-IV): sequencing the most valuable type-strain genomes for metagenomic binning, comparative biology and taxonomic classification.</title>
        <authorList>
            <person name="Goeker M."/>
        </authorList>
    </citation>
    <scope>NUCLEOTIDE SEQUENCE [LARGE SCALE GENOMIC DNA]</scope>
    <source>
        <strain evidence="8 9">DSM 11170</strain>
    </source>
</reference>
<keyword evidence="4 6" id="KW-1133">Transmembrane helix</keyword>
<evidence type="ECO:0000313" key="8">
    <source>
        <dbReference type="EMBL" id="TCP61029.1"/>
    </source>
</evidence>
<dbReference type="AlphaFoldDB" id="A0A4R2RFE7"/>
<dbReference type="CDD" id="cd16380">
    <property type="entry name" value="YitT_C"/>
    <property type="match status" value="1"/>
</dbReference>
<dbReference type="OrthoDB" id="9779786at2"/>
<dbReference type="PANTHER" id="PTHR33545">
    <property type="entry name" value="UPF0750 MEMBRANE PROTEIN YITT-RELATED"/>
    <property type="match status" value="1"/>
</dbReference>
<dbReference type="Pfam" id="PF02588">
    <property type="entry name" value="YitT_membrane"/>
    <property type="match status" value="1"/>
</dbReference>
<accession>A0A4R2RFE7</accession>
<dbReference type="Pfam" id="PF10035">
    <property type="entry name" value="DUF2179"/>
    <property type="match status" value="1"/>
</dbReference>
<dbReference type="PANTHER" id="PTHR33545:SF3">
    <property type="entry name" value="UPF0750 MEMBRANE PROTEIN YQFU"/>
    <property type="match status" value="1"/>
</dbReference>
<evidence type="ECO:0000256" key="4">
    <source>
        <dbReference type="ARBA" id="ARBA00022989"/>
    </source>
</evidence>
<keyword evidence="3 6" id="KW-0812">Transmembrane</keyword>
<gene>
    <name evidence="8" type="ORF">EDD73_13125</name>
</gene>
<feature type="transmembrane region" description="Helical" evidence="6">
    <location>
        <begin position="151"/>
        <end position="173"/>
    </location>
</feature>
<evidence type="ECO:0000259" key="7">
    <source>
        <dbReference type="Pfam" id="PF10035"/>
    </source>
</evidence>
<feature type="transmembrane region" description="Helical" evidence="6">
    <location>
        <begin position="18"/>
        <end position="37"/>
    </location>
</feature>
<dbReference type="InterPro" id="IPR015867">
    <property type="entry name" value="N-reg_PII/ATP_PRibTrfase_C"/>
</dbReference>
<dbReference type="Proteomes" id="UP000294813">
    <property type="component" value="Unassembled WGS sequence"/>
</dbReference>
<feature type="transmembrane region" description="Helical" evidence="6">
    <location>
        <begin position="57"/>
        <end position="77"/>
    </location>
</feature>
<evidence type="ECO:0000313" key="9">
    <source>
        <dbReference type="Proteomes" id="UP000294813"/>
    </source>
</evidence>
<sequence length="290" mass="31648">MVIKEHKKTPPIQLLKRAFFLSFGAILVAIGLEMFLVPNQIIDGGVVGVSIILSHLFNLPLGIFILILNLPFLVLGYRQIGKTFTISTLYSVTWLAVAVQFVHGSPLITEDLLLSSVFGGMTLGIGVGVILRSSGSLDGTEILAIILTRKFAFSVGEIIMFFNIFILGSAGFVFGWDKAMYSLITYFIAYKTIDIVLEGLNESKSVTIISSNPAEIAEAIIARLGRGVTYLYGKGGFTGEDKEILYCVVTRLELAKLRQIVLDIDPQAFIAVEHVAEVMGGRFAKKAIHN</sequence>
<dbReference type="InterPro" id="IPR003740">
    <property type="entry name" value="YitT"/>
</dbReference>
<feature type="transmembrane region" description="Helical" evidence="6">
    <location>
        <begin position="112"/>
        <end position="131"/>
    </location>
</feature>
<organism evidence="8 9">
    <name type="scientific">Heliophilum fasciatum</name>
    <dbReference type="NCBI Taxonomy" id="35700"/>
    <lineage>
        <taxon>Bacteria</taxon>
        <taxon>Bacillati</taxon>
        <taxon>Bacillota</taxon>
        <taxon>Clostridia</taxon>
        <taxon>Eubacteriales</taxon>
        <taxon>Heliobacteriaceae</taxon>
        <taxon>Heliophilum</taxon>
    </lineage>
</organism>
<evidence type="ECO:0000256" key="5">
    <source>
        <dbReference type="ARBA" id="ARBA00023136"/>
    </source>
</evidence>
<dbReference type="Gene3D" id="3.30.70.120">
    <property type="match status" value="1"/>
</dbReference>
<keyword evidence="5 6" id="KW-0472">Membrane</keyword>
<keyword evidence="2" id="KW-1003">Cell membrane</keyword>
<dbReference type="PIRSF" id="PIRSF006483">
    <property type="entry name" value="Membrane_protein_YitT"/>
    <property type="match status" value="1"/>
</dbReference>